<reference evidence="1 2" key="1">
    <citation type="journal article" date="2022" name="Front. Microbiol.">
        <title>High genomic differentiation and limited gene flow indicate recent cryptic speciation within the genus Laspinema (cyanobacteria).</title>
        <authorList>
            <person name="Stanojkovic A."/>
            <person name="Skoupy S."/>
            <person name="Skaloud P."/>
            <person name="Dvorak P."/>
        </authorList>
    </citation>
    <scope>NUCLEOTIDE SEQUENCE [LARGE SCALE GENOMIC DNA]</scope>
    <source>
        <strain evidence="1 2">D3b</strain>
    </source>
</reference>
<accession>A0ABT2N808</accession>
<evidence type="ECO:0000313" key="1">
    <source>
        <dbReference type="EMBL" id="MCT7978813.1"/>
    </source>
</evidence>
<dbReference type="Proteomes" id="UP001525961">
    <property type="component" value="Unassembled WGS sequence"/>
</dbReference>
<comment type="caution">
    <text evidence="1">The sequence shown here is derived from an EMBL/GenBank/DDBJ whole genome shotgun (WGS) entry which is preliminary data.</text>
</comment>
<gene>
    <name evidence="1" type="ORF">NG792_13945</name>
</gene>
<dbReference type="RefSeq" id="WP_261235792.1">
    <property type="nucleotide sequence ID" value="NZ_JAMXFA010000016.1"/>
</dbReference>
<name>A0ABT2N808_9CYAN</name>
<keyword evidence="2" id="KW-1185">Reference proteome</keyword>
<sequence length="57" mass="6033">MGVMAVGDRVWRKGVTLLRSPRNLETPVPVAPLMALPPVGAIAGGRKYSKNVSFSAI</sequence>
<protein>
    <submittedName>
        <fullName evidence="1">Uncharacterized protein</fullName>
    </submittedName>
</protein>
<organism evidence="1 2">
    <name type="scientific">Laspinema olomoucense D3b</name>
    <dbReference type="NCBI Taxonomy" id="2953688"/>
    <lineage>
        <taxon>Bacteria</taxon>
        <taxon>Bacillati</taxon>
        <taxon>Cyanobacteriota</taxon>
        <taxon>Cyanophyceae</taxon>
        <taxon>Oscillatoriophycideae</taxon>
        <taxon>Oscillatoriales</taxon>
        <taxon>Laspinemataceae</taxon>
        <taxon>Laspinema</taxon>
        <taxon>Laspinema olomoucense</taxon>
    </lineage>
</organism>
<dbReference type="EMBL" id="JAMXFA010000016">
    <property type="protein sequence ID" value="MCT7978813.1"/>
    <property type="molecule type" value="Genomic_DNA"/>
</dbReference>
<proteinExistence type="predicted"/>
<evidence type="ECO:0000313" key="2">
    <source>
        <dbReference type="Proteomes" id="UP001525961"/>
    </source>
</evidence>